<name>A0A1G1XUD7_9BACT</name>
<dbReference type="AlphaFoldDB" id="A0A1G1XUD7"/>
<dbReference type="NCBIfam" id="TIGR00006">
    <property type="entry name" value="16S rRNA (cytosine(1402)-N(4))-methyltransferase RsmH"/>
    <property type="match status" value="1"/>
</dbReference>
<sequence>MNFKHTPVLSAEVITYLNPQPNKNFIDCTLGGGGHAAEILKLTGPKGKLLGIDLDPKAIKASQENLKKYKERIILVNDNYKNLKNICYDSGFNQIDGILLDLGLSSFELQDQERGFSFKGSSCLDMRFGDGHKTAAQIINNYREEDLARIFKNYGEEKFARQIAREIVKERKMQRIITTDQLVNVIERVYRNKIKPKRIHFATKVFQALRIEVNDEINNLRTILPVALDSLKKGGRIVVISFHSLEDRIVKNFFRDEAKTCICPPKIPVCQCNHQPSLKILTKKPISPGLSEIRINPRSRSAKLRAAIKII</sequence>
<feature type="binding site" evidence="6">
    <location>
        <begin position="33"/>
        <end position="35"/>
    </location>
    <ligand>
        <name>S-adenosyl-L-methionine</name>
        <dbReference type="ChEBI" id="CHEBI:59789"/>
    </ligand>
</feature>
<comment type="similarity">
    <text evidence="1 6">Belongs to the methyltransferase superfamily. RsmH family.</text>
</comment>
<protein>
    <recommendedName>
        <fullName evidence="6">Ribosomal RNA small subunit methyltransferase H</fullName>
        <ecNumber evidence="6">2.1.1.199</ecNumber>
    </recommendedName>
    <alternativeName>
        <fullName evidence="6">16S rRNA m(4)C1402 methyltransferase</fullName>
    </alternativeName>
    <alternativeName>
        <fullName evidence="6">rRNA (cytosine-N(4)-)-methyltransferase RsmH</fullName>
    </alternativeName>
</protein>
<feature type="coiled-coil region" evidence="7">
    <location>
        <begin position="59"/>
        <end position="86"/>
    </location>
</feature>
<reference evidence="8 9" key="1">
    <citation type="journal article" date="2016" name="Nat. Commun.">
        <title>Thousands of microbial genomes shed light on interconnected biogeochemical processes in an aquifer system.</title>
        <authorList>
            <person name="Anantharaman K."/>
            <person name="Brown C.T."/>
            <person name="Hug L.A."/>
            <person name="Sharon I."/>
            <person name="Castelle C.J."/>
            <person name="Probst A.J."/>
            <person name="Thomas B.C."/>
            <person name="Singh A."/>
            <person name="Wilkins M.J."/>
            <person name="Karaoz U."/>
            <person name="Brodie E.L."/>
            <person name="Williams K.H."/>
            <person name="Hubbard S.S."/>
            <person name="Banfield J.F."/>
        </authorList>
    </citation>
    <scope>NUCLEOTIDE SEQUENCE [LARGE SCALE GENOMIC DNA]</scope>
</reference>
<dbReference type="InterPro" id="IPR023397">
    <property type="entry name" value="SAM-dep_MeTrfase_MraW_recog"/>
</dbReference>
<dbReference type="InterPro" id="IPR029063">
    <property type="entry name" value="SAM-dependent_MTases_sf"/>
</dbReference>
<evidence type="ECO:0000313" key="8">
    <source>
        <dbReference type="EMBL" id="OGY42907.1"/>
    </source>
</evidence>
<dbReference type="EMBL" id="MHIA01000004">
    <property type="protein sequence ID" value="OGY42907.1"/>
    <property type="molecule type" value="Genomic_DNA"/>
</dbReference>
<dbReference type="SUPFAM" id="SSF53335">
    <property type="entry name" value="S-adenosyl-L-methionine-dependent methyltransferases"/>
    <property type="match status" value="1"/>
</dbReference>
<keyword evidence="4 6" id="KW-0808">Transferase</keyword>
<dbReference type="GO" id="GO:0005737">
    <property type="term" value="C:cytoplasm"/>
    <property type="evidence" value="ECO:0007669"/>
    <property type="project" value="UniProtKB-SubCell"/>
</dbReference>
<evidence type="ECO:0000256" key="6">
    <source>
        <dbReference type="HAMAP-Rule" id="MF_01007"/>
    </source>
</evidence>
<evidence type="ECO:0000256" key="4">
    <source>
        <dbReference type="ARBA" id="ARBA00022679"/>
    </source>
</evidence>
<dbReference type="EC" id="2.1.1.199" evidence="6"/>
<organism evidence="8 9">
    <name type="scientific">Candidatus Buchananbacteria bacterium RBG_13_39_9</name>
    <dbReference type="NCBI Taxonomy" id="1797531"/>
    <lineage>
        <taxon>Bacteria</taxon>
        <taxon>Candidatus Buchananiibacteriota</taxon>
    </lineage>
</organism>
<dbReference type="GO" id="GO:0071424">
    <property type="term" value="F:rRNA (cytosine-N4-)-methyltransferase activity"/>
    <property type="evidence" value="ECO:0007669"/>
    <property type="project" value="UniProtKB-UniRule"/>
</dbReference>
<evidence type="ECO:0000256" key="1">
    <source>
        <dbReference type="ARBA" id="ARBA00010396"/>
    </source>
</evidence>
<comment type="caution">
    <text evidence="8">The sequence shown here is derived from an EMBL/GenBank/DDBJ whole genome shotgun (WGS) entry which is preliminary data.</text>
</comment>
<dbReference type="PIRSF" id="PIRSF004486">
    <property type="entry name" value="MraW"/>
    <property type="match status" value="1"/>
</dbReference>
<evidence type="ECO:0000313" key="9">
    <source>
        <dbReference type="Proteomes" id="UP000176260"/>
    </source>
</evidence>
<feature type="binding site" evidence="6">
    <location>
        <position position="53"/>
    </location>
    <ligand>
        <name>S-adenosyl-L-methionine</name>
        <dbReference type="ChEBI" id="CHEBI:59789"/>
    </ligand>
</feature>
<evidence type="ECO:0000256" key="7">
    <source>
        <dbReference type="SAM" id="Coils"/>
    </source>
</evidence>
<keyword evidence="2 6" id="KW-0698">rRNA processing</keyword>
<comment type="function">
    <text evidence="6">Specifically methylates the N4 position of cytidine in position 1402 (C1402) of 16S rRNA.</text>
</comment>
<dbReference type="Gene3D" id="1.10.150.170">
    <property type="entry name" value="Putative methyltransferase TM0872, insert domain"/>
    <property type="match status" value="1"/>
</dbReference>
<keyword evidence="6" id="KW-0963">Cytoplasm</keyword>
<evidence type="ECO:0000256" key="2">
    <source>
        <dbReference type="ARBA" id="ARBA00022552"/>
    </source>
</evidence>
<feature type="binding site" evidence="6">
    <location>
        <position position="101"/>
    </location>
    <ligand>
        <name>S-adenosyl-L-methionine</name>
        <dbReference type="ChEBI" id="CHEBI:59789"/>
    </ligand>
</feature>
<dbReference type="GO" id="GO:0070475">
    <property type="term" value="P:rRNA base methylation"/>
    <property type="evidence" value="ECO:0007669"/>
    <property type="project" value="UniProtKB-UniRule"/>
</dbReference>
<keyword evidence="5 6" id="KW-0949">S-adenosyl-L-methionine</keyword>
<dbReference type="Pfam" id="PF01795">
    <property type="entry name" value="Methyltransf_5"/>
    <property type="match status" value="1"/>
</dbReference>
<dbReference type="Gene3D" id="3.40.50.150">
    <property type="entry name" value="Vaccinia Virus protein VP39"/>
    <property type="match status" value="1"/>
</dbReference>
<keyword evidence="3 6" id="KW-0489">Methyltransferase</keyword>
<evidence type="ECO:0000256" key="3">
    <source>
        <dbReference type="ARBA" id="ARBA00022603"/>
    </source>
</evidence>
<dbReference type="HAMAP" id="MF_01007">
    <property type="entry name" value="16SrRNA_methyltr_H"/>
    <property type="match status" value="1"/>
</dbReference>
<comment type="catalytic activity">
    <reaction evidence="6">
        <text>cytidine(1402) in 16S rRNA + S-adenosyl-L-methionine = N(4)-methylcytidine(1402) in 16S rRNA + S-adenosyl-L-homocysteine + H(+)</text>
        <dbReference type="Rhea" id="RHEA:42928"/>
        <dbReference type="Rhea" id="RHEA-COMP:10286"/>
        <dbReference type="Rhea" id="RHEA-COMP:10287"/>
        <dbReference type="ChEBI" id="CHEBI:15378"/>
        <dbReference type="ChEBI" id="CHEBI:57856"/>
        <dbReference type="ChEBI" id="CHEBI:59789"/>
        <dbReference type="ChEBI" id="CHEBI:74506"/>
        <dbReference type="ChEBI" id="CHEBI:82748"/>
        <dbReference type="EC" id="2.1.1.199"/>
    </reaction>
</comment>
<comment type="subcellular location">
    <subcellularLocation>
        <location evidence="6">Cytoplasm</location>
    </subcellularLocation>
</comment>
<evidence type="ECO:0000256" key="5">
    <source>
        <dbReference type="ARBA" id="ARBA00022691"/>
    </source>
</evidence>
<dbReference type="InterPro" id="IPR002903">
    <property type="entry name" value="RsmH"/>
</dbReference>
<dbReference type="PANTHER" id="PTHR11265">
    <property type="entry name" value="S-ADENOSYL-METHYLTRANSFERASE MRAW"/>
    <property type="match status" value="1"/>
</dbReference>
<feature type="binding site" evidence="6">
    <location>
        <position position="80"/>
    </location>
    <ligand>
        <name>S-adenosyl-L-methionine</name>
        <dbReference type="ChEBI" id="CHEBI:59789"/>
    </ligand>
</feature>
<proteinExistence type="inferred from homology"/>
<keyword evidence="7" id="KW-0175">Coiled coil</keyword>
<gene>
    <name evidence="6" type="primary">rsmH</name>
    <name evidence="8" type="ORF">A2Y67_03490</name>
</gene>
<dbReference type="Proteomes" id="UP000176260">
    <property type="component" value="Unassembled WGS sequence"/>
</dbReference>
<comment type="caution">
    <text evidence="6">Lacks conserved residue(s) required for the propagation of feature annotation.</text>
</comment>
<dbReference type="PANTHER" id="PTHR11265:SF0">
    <property type="entry name" value="12S RRNA N4-METHYLCYTIDINE METHYLTRANSFERASE"/>
    <property type="match status" value="1"/>
</dbReference>
<dbReference type="SUPFAM" id="SSF81799">
    <property type="entry name" value="Putative methyltransferase TM0872, insert domain"/>
    <property type="match status" value="1"/>
</dbReference>
<accession>A0A1G1XUD7</accession>